<gene>
    <name evidence="3" type="ORF">VV01_16135</name>
</gene>
<evidence type="ECO:0008006" key="5">
    <source>
        <dbReference type="Google" id="ProtNLM"/>
    </source>
</evidence>
<protein>
    <recommendedName>
        <fullName evidence="5">Cobalamin biosynthesis protein CbiX</fullName>
    </recommendedName>
</protein>
<dbReference type="Gene3D" id="3.40.50.1400">
    <property type="match status" value="2"/>
</dbReference>
<dbReference type="Proteomes" id="UP000037397">
    <property type="component" value="Unassembled WGS sequence"/>
</dbReference>
<dbReference type="SUPFAM" id="SSF53800">
    <property type="entry name" value="Chelatase"/>
    <property type="match status" value="1"/>
</dbReference>
<dbReference type="Pfam" id="PF01903">
    <property type="entry name" value="CbiX"/>
    <property type="match status" value="2"/>
</dbReference>
<organism evidence="3 4">
    <name type="scientific">Luteipulveratus halotolerans</name>
    <dbReference type="NCBI Taxonomy" id="1631356"/>
    <lineage>
        <taxon>Bacteria</taxon>
        <taxon>Bacillati</taxon>
        <taxon>Actinomycetota</taxon>
        <taxon>Actinomycetes</taxon>
        <taxon>Micrococcales</taxon>
        <taxon>Dermacoccaceae</taxon>
        <taxon>Luteipulveratus</taxon>
    </lineage>
</organism>
<proteinExistence type="predicted"/>
<dbReference type="PANTHER" id="PTHR33542:SF5">
    <property type="entry name" value="FERROCHELATASE CHE1"/>
    <property type="match status" value="1"/>
</dbReference>
<reference evidence="4" key="1">
    <citation type="submission" date="2015-03" db="EMBL/GenBank/DDBJ databases">
        <title>Luteipulveratus halotolerans sp. nov., a novel actinobacterium (Dermacoccaceae) from Sarawak, Malaysia.</title>
        <authorList>
            <person name="Juboi H."/>
            <person name="Basik A."/>
            <person name="Shamsul S.S."/>
            <person name="Arnold P."/>
            <person name="Schmitt E.K."/>
            <person name="Sanglier J.-J."/>
            <person name="Yeo T."/>
        </authorList>
    </citation>
    <scope>NUCLEOTIDE SEQUENCE [LARGE SCALE GENOMIC DNA]</scope>
    <source>
        <strain evidence="4">C296001</strain>
    </source>
</reference>
<dbReference type="InterPro" id="IPR050963">
    <property type="entry name" value="Sirohydro_Cobaltochel/CbiX"/>
</dbReference>
<evidence type="ECO:0000256" key="1">
    <source>
        <dbReference type="ARBA" id="ARBA00022723"/>
    </source>
</evidence>
<dbReference type="CDD" id="cd03416">
    <property type="entry name" value="CbiX_SirB_N"/>
    <property type="match status" value="1"/>
</dbReference>
<evidence type="ECO:0000256" key="2">
    <source>
        <dbReference type="ARBA" id="ARBA00023239"/>
    </source>
</evidence>
<accession>A0A0L6CKK2</accession>
<dbReference type="GO" id="GO:0046872">
    <property type="term" value="F:metal ion binding"/>
    <property type="evidence" value="ECO:0007669"/>
    <property type="project" value="UniProtKB-KW"/>
</dbReference>
<evidence type="ECO:0000313" key="3">
    <source>
        <dbReference type="EMBL" id="KNX38326.1"/>
    </source>
</evidence>
<dbReference type="AlphaFoldDB" id="A0A0L6CKK2"/>
<keyword evidence="2" id="KW-0456">Lyase</keyword>
<comment type="caution">
    <text evidence="3">The sequence shown here is derived from an EMBL/GenBank/DDBJ whole genome shotgun (WGS) entry which is preliminary data.</text>
</comment>
<name>A0A0L6CKK2_9MICO</name>
<dbReference type="PANTHER" id="PTHR33542">
    <property type="entry name" value="SIROHYDROCHLORIN FERROCHELATASE, CHLOROPLASTIC"/>
    <property type="match status" value="1"/>
</dbReference>
<keyword evidence="1" id="KW-0479">Metal-binding</keyword>
<dbReference type="EMBL" id="LAIR01000002">
    <property type="protein sequence ID" value="KNX38326.1"/>
    <property type="molecule type" value="Genomic_DNA"/>
</dbReference>
<sequence>MRPVVLCAHGTADPDGQQTVLDVLAGVRAARPGRRVELAYVDVQEPTLADVVAHVCASDGPPLIVPLLLSTGYHVRVDIARVVEAHPGTSAAPALGPAARLAAVLHARLVEVGATPADQVVLAAAGSSRSEAAEDALETVRLLKATWDGPVRVAYGSAAQPDVPTAVAAARAADPSARVVVSAYLLGRGHFHRQLLKAGADLVTAPLDADPLVVEQVLARTV</sequence>
<evidence type="ECO:0000313" key="4">
    <source>
        <dbReference type="Proteomes" id="UP000037397"/>
    </source>
</evidence>
<dbReference type="PATRIC" id="fig|1631356.3.peg.3202"/>
<dbReference type="STRING" id="1631356.VV01_16135"/>
<dbReference type="InterPro" id="IPR002762">
    <property type="entry name" value="CbiX-like"/>
</dbReference>
<dbReference type="GO" id="GO:0016829">
    <property type="term" value="F:lyase activity"/>
    <property type="evidence" value="ECO:0007669"/>
    <property type="project" value="UniProtKB-KW"/>
</dbReference>
<keyword evidence="4" id="KW-1185">Reference proteome</keyword>
<dbReference type="RefSeq" id="WP_050670766.1">
    <property type="nucleotide sequence ID" value="NZ_LAIR01000002.1"/>
</dbReference>